<evidence type="ECO:0000313" key="2">
    <source>
        <dbReference type="Proteomes" id="UP001152795"/>
    </source>
</evidence>
<proteinExistence type="predicted"/>
<accession>A0A6S7GJM4</accession>
<reference evidence="1" key="1">
    <citation type="submission" date="2020-04" db="EMBL/GenBank/DDBJ databases">
        <authorList>
            <person name="Alioto T."/>
            <person name="Alioto T."/>
            <person name="Gomez Garrido J."/>
        </authorList>
    </citation>
    <scope>NUCLEOTIDE SEQUENCE</scope>
    <source>
        <strain evidence="1">A484AB</strain>
    </source>
</reference>
<dbReference type="AlphaFoldDB" id="A0A6S7GJM4"/>
<sequence>MEISRTIEEITLIEQEMINYIVYYKNTALTKLNDQHSSLEKCLAELDLYQDTGLEYNATLDSLDDILSYTTNLNNKKFLKVKECDEAHLEDHLIQLAEELGEEISEDVADESEDDGCYDDIDDNDYCNDDQT</sequence>
<keyword evidence="2" id="KW-1185">Reference proteome</keyword>
<dbReference type="Proteomes" id="UP001152795">
    <property type="component" value="Unassembled WGS sequence"/>
</dbReference>
<comment type="caution">
    <text evidence="1">The sequence shown here is derived from an EMBL/GenBank/DDBJ whole genome shotgun (WGS) entry which is preliminary data.</text>
</comment>
<gene>
    <name evidence="1" type="ORF">PACLA_8A029297</name>
</gene>
<protein>
    <submittedName>
        <fullName evidence="1">Uncharacterized protein</fullName>
    </submittedName>
</protein>
<organism evidence="1 2">
    <name type="scientific">Paramuricea clavata</name>
    <name type="common">Red gorgonian</name>
    <name type="synonym">Violescent sea-whip</name>
    <dbReference type="NCBI Taxonomy" id="317549"/>
    <lineage>
        <taxon>Eukaryota</taxon>
        <taxon>Metazoa</taxon>
        <taxon>Cnidaria</taxon>
        <taxon>Anthozoa</taxon>
        <taxon>Octocorallia</taxon>
        <taxon>Malacalcyonacea</taxon>
        <taxon>Plexauridae</taxon>
        <taxon>Paramuricea</taxon>
    </lineage>
</organism>
<evidence type="ECO:0000313" key="1">
    <source>
        <dbReference type="EMBL" id="CAB3991835.1"/>
    </source>
</evidence>
<dbReference type="EMBL" id="CACRXK020001925">
    <property type="protein sequence ID" value="CAB3991835.1"/>
    <property type="molecule type" value="Genomic_DNA"/>
</dbReference>
<name>A0A6S7GJM4_PARCT</name>